<dbReference type="RefSeq" id="XP_047841248.1">
    <property type="nucleotide sequence ID" value="XM_047985271.1"/>
</dbReference>
<proteinExistence type="predicted"/>
<reference evidence="1" key="1">
    <citation type="submission" date="2021-11" db="EMBL/GenBank/DDBJ databases">
        <title>Purpureocillium_takamizusanense_genome.</title>
        <authorList>
            <person name="Nguyen N.-H."/>
        </authorList>
    </citation>
    <scope>NUCLEOTIDE SEQUENCE</scope>
    <source>
        <strain evidence="1">PT3</strain>
    </source>
</reference>
<accession>A0A9Q8QFJ3</accession>
<keyword evidence="2" id="KW-1185">Reference proteome</keyword>
<dbReference type="Proteomes" id="UP000829364">
    <property type="component" value="Chromosome 3"/>
</dbReference>
<dbReference type="EMBL" id="CP086356">
    <property type="protein sequence ID" value="UNI17767.1"/>
    <property type="molecule type" value="Genomic_DNA"/>
</dbReference>
<gene>
    <name evidence="1" type="ORF">JDV02_004087</name>
</gene>
<sequence length="170" mass="18568">MCMPDLLMPVLSSVHSRWHRWVVLSLDIPRSNRRAAIRTAPITGLLSSSHTGCCGQRLTMSEIRLGHPHFVIRGSHQKSLVRVKADSSTSPSPQVSDIIKIQWVEPADVKTTQRRRTACFECLYGFDGSGEAYAAQYATEHQAPVAPGLAAGKMDTVQEGDGPLNMASIT</sequence>
<evidence type="ECO:0000313" key="1">
    <source>
        <dbReference type="EMBL" id="UNI17767.1"/>
    </source>
</evidence>
<name>A0A9Q8QFJ3_9HYPO</name>
<evidence type="ECO:0000313" key="2">
    <source>
        <dbReference type="Proteomes" id="UP000829364"/>
    </source>
</evidence>
<protein>
    <submittedName>
        <fullName evidence="1">Uncharacterized protein</fullName>
    </submittedName>
</protein>
<dbReference type="GeneID" id="72066042"/>
<dbReference type="KEGG" id="ptkz:JDV02_004087"/>
<dbReference type="AlphaFoldDB" id="A0A9Q8QFJ3"/>
<organism evidence="1 2">
    <name type="scientific">Purpureocillium takamizusanense</name>
    <dbReference type="NCBI Taxonomy" id="2060973"/>
    <lineage>
        <taxon>Eukaryota</taxon>
        <taxon>Fungi</taxon>
        <taxon>Dikarya</taxon>
        <taxon>Ascomycota</taxon>
        <taxon>Pezizomycotina</taxon>
        <taxon>Sordariomycetes</taxon>
        <taxon>Hypocreomycetidae</taxon>
        <taxon>Hypocreales</taxon>
        <taxon>Ophiocordycipitaceae</taxon>
        <taxon>Purpureocillium</taxon>
    </lineage>
</organism>